<dbReference type="PROSITE" id="PS50925">
    <property type="entry name" value="BLUF"/>
    <property type="match status" value="1"/>
</dbReference>
<keyword evidence="3" id="KW-1185">Reference proteome</keyword>
<dbReference type="STRING" id="440514.SAMN04488010_0084"/>
<feature type="domain" description="BLUF" evidence="1">
    <location>
        <begin position="1"/>
        <end position="91"/>
    </location>
</feature>
<dbReference type="Pfam" id="PF04940">
    <property type="entry name" value="BLUF"/>
    <property type="match status" value="1"/>
</dbReference>
<sequence length="146" mass="17090">MYNLVYRSTANTLSTKQVDDILNESRDFNKRHDITGCLVYHKGFFIQYLEGEAEIVLALFEKIRVDSRHYEVILLSKGNIYSREFDTWSMAYLSDDIPNEAFQYIKLMVSPESDIPEMSVIPNPTSKRFWLAAKNLLNKLEQKKLN</sequence>
<dbReference type="RefSeq" id="WP_177214899.1">
    <property type="nucleotide sequence ID" value="NZ_CANMGB010000001.1"/>
</dbReference>
<organism evidence="2 3">
    <name type="scientific">Maribacter stanieri</name>
    <dbReference type="NCBI Taxonomy" id="440514"/>
    <lineage>
        <taxon>Bacteria</taxon>
        <taxon>Pseudomonadati</taxon>
        <taxon>Bacteroidota</taxon>
        <taxon>Flavobacteriia</taxon>
        <taxon>Flavobacteriales</taxon>
        <taxon>Flavobacteriaceae</taxon>
        <taxon>Maribacter</taxon>
    </lineage>
</organism>
<dbReference type="GO" id="GO:0071949">
    <property type="term" value="F:FAD binding"/>
    <property type="evidence" value="ECO:0007669"/>
    <property type="project" value="InterPro"/>
</dbReference>
<dbReference type="Proteomes" id="UP000199462">
    <property type="component" value="Unassembled WGS sequence"/>
</dbReference>
<evidence type="ECO:0000259" key="1">
    <source>
        <dbReference type="PROSITE" id="PS50925"/>
    </source>
</evidence>
<proteinExistence type="predicted"/>
<dbReference type="GO" id="GO:0009882">
    <property type="term" value="F:blue light photoreceptor activity"/>
    <property type="evidence" value="ECO:0007669"/>
    <property type="project" value="InterPro"/>
</dbReference>
<dbReference type="EMBL" id="FOYX01000001">
    <property type="protein sequence ID" value="SFR50899.1"/>
    <property type="molecule type" value="Genomic_DNA"/>
</dbReference>
<dbReference type="InterPro" id="IPR007024">
    <property type="entry name" value="BLUF_domain"/>
</dbReference>
<protein>
    <submittedName>
        <fullName evidence="2">Sensors of blue-light using FAD</fullName>
    </submittedName>
</protein>
<evidence type="ECO:0000313" key="3">
    <source>
        <dbReference type="Proteomes" id="UP000199462"/>
    </source>
</evidence>
<evidence type="ECO:0000313" key="2">
    <source>
        <dbReference type="EMBL" id="SFR50899.1"/>
    </source>
</evidence>
<dbReference type="SMART" id="SM01034">
    <property type="entry name" value="BLUF"/>
    <property type="match status" value="1"/>
</dbReference>
<name>A0A1I6H8S1_9FLAO</name>
<reference evidence="3" key="1">
    <citation type="submission" date="2016-10" db="EMBL/GenBank/DDBJ databases">
        <authorList>
            <person name="Varghese N."/>
            <person name="Submissions S."/>
        </authorList>
    </citation>
    <scope>NUCLEOTIDE SEQUENCE [LARGE SCALE GENOMIC DNA]</scope>
    <source>
        <strain evidence="3">DSM 19891</strain>
    </source>
</reference>
<dbReference type="AlphaFoldDB" id="A0A1I6H8S1"/>
<dbReference type="Gene3D" id="3.30.70.100">
    <property type="match status" value="1"/>
</dbReference>
<dbReference type="SUPFAM" id="SSF54975">
    <property type="entry name" value="Acylphosphatase/BLUF domain-like"/>
    <property type="match status" value="1"/>
</dbReference>
<dbReference type="InterPro" id="IPR036046">
    <property type="entry name" value="Acylphosphatase-like_dom_sf"/>
</dbReference>
<gene>
    <name evidence="2" type="ORF">SAMN04488010_0084</name>
</gene>
<accession>A0A1I6H8S1</accession>